<reference evidence="1 2" key="1">
    <citation type="submission" date="2021-01" db="EMBL/GenBank/DDBJ databases">
        <title>Whole genome shotgun sequence of Catellatospora coxensis NBRC 107359.</title>
        <authorList>
            <person name="Komaki H."/>
            <person name="Tamura T."/>
        </authorList>
    </citation>
    <scope>NUCLEOTIDE SEQUENCE [LARGE SCALE GENOMIC DNA]</scope>
    <source>
        <strain evidence="1 2">NBRC 107359</strain>
    </source>
</reference>
<comment type="caution">
    <text evidence="1">The sequence shown here is derived from an EMBL/GenBank/DDBJ whole genome shotgun (WGS) entry which is preliminary data.</text>
</comment>
<organism evidence="1 2">
    <name type="scientific">Catellatospora coxensis</name>
    <dbReference type="NCBI Taxonomy" id="310354"/>
    <lineage>
        <taxon>Bacteria</taxon>
        <taxon>Bacillati</taxon>
        <taxon>Actinomycetota</taxon>
        <taxon>Actinomycetes</taxon>
        <taxon>Micromonosporales</taxon>
        <taxon>Micromonosporaceae</taxon>
        <taxon>Catellatospora</taxon>
    </lineage>
</organism>
<name>A0A8J3P4V5_9ACTN</name>
<sequence>MGVLDMIPPLWTNLMLPDRRTGAVNPAKDAAVGLAEDAAVVLAADIHVM</sequence>
<evidence type="ECO:0000313" key="1">
    <source>
        <dbReference type="EMBL" id="GIG04203.1"/>
    </source>
</evidence>
<accession>A0A8J3P4V5</accession>
<evidence type="ECO:0000313" key="2">
    <source>
        <dbReference type="Proteomes" id="UP000630887"/>
    </source>
</evidence>
<dbReference type="EMBL" id="BONI01000005">
    <property type="protein sequence ID" value="GIG04203.1"/>
    <property type="molecule type" value="Genomic_DNA"/>
</dbReference>
<keyword evidence="2" id="KW-1185">Reference proteome</keyword>
<dbReference type="AlphaFoldDB" id="A0A8J3P4V5"/>
<protein>
    <submittedName>
        <fullName evidence="1">Uncharacterized protein</fullName>
    </submittedName>
</protein>
<proteinExistence type="predicted"/>
<dbReference type="Proteomes" id="UP000630887">
    <property type="component" value="Unassembled WGS sequence"/>
</dbReference>
<gene>
    <name evidence="1" type="ORF">Cco03nite_09030</name>
</gene>